<dbReference type="EMBL" id="MU006711">
    <property type="protein sequence ID" value="KAF2629032.1"/>
    <property type="molecule type" value="Genomic_DNA"/>
</dbReference>
<comment type="caution">
    <text evidence="1">The sequence shown here is derived from an EMBL/GenBank/DDBJ whole genome shotgun (WGS) entry which is preliminary data.</text>
</comment>
<name>A0ACB6S7C8_9PLEO</name>
<organism evidence="1 2">
    <name type="scientific">Macroventuria anomochaeta</name>
    <dbReference type="NCBI Taxonomy" id="301207"/>
    <lineage>
        <taxon>Eukaryota</taxon>
        <taxon>Fungi</taxon>
        <taxon>Dikarya</taxon>
        <taxon>Ascomycota</taxon>
        <taxon>Pezizomycotina</taxon>
        <taxon>Dothideomycetes</taxon>
        <taxon>Pleosporomycetidae</taxon>
        <taxon>Pleosporales</taxon>
        <taxon>Pleosporineae</taxon>
        <taxon>Didymellaceae</taxon>
        <taxon>Macroventuria</taxon>
    </lineage>
</organism>
<evidence type="ECO:0000313" key="2">
    <source>
        <dbReference type="Proteomes" id="UP000799754"/>
    </source>
</evidence>
<protein>
    <submittedName>
        <fullName evidence="1">Uncharacterized protein</fullName>
    </submittedName>
</protein>
<sequence length="76" mass="9035">MEYTEERPDSADEHDDEDEGERLPNEDTSNETDERRIVCPVIEAYIVLKASRNYSEIRFAQKRKQVYIYSPYGPYL</sequence>
<proteinExistence type="predicted"/>
<gene>
    <name evidence="1" type="ORF">BU25DRAFT_409505</name>
</gene>
<evidence type="ECO:0000313" key="1">
    <source>
        <dbReference type="EMBL" id="KAF2629032.1"/>
    </source>
</evidence>
<keyword evidence="2" id="KW-1185">Reference proteome</keyword>
<accession>A0ACB6S7C8</accession>
<dbReference type="Proteomes" id="UP000799754">
    <property type="component" value="Unassembled WGS sequence"/>
</dbReference>
<reference evidence="1" key="1">
    <citation type="journal article" date="2020" name="Stud. Mycol.">
        <title>101 Dothideomycetes genomes: a test case for predicting lifestyles and emergence of pathogens.</title>
        <authorList>
            <person name="Haridas S."/>
            <person name="Albert R."/>
            <person name="Binder M."/>
            <person name="Bloem J."/>
            <person name="Labutti K."/>
            <person name="Salamov A."/>
            <person name="Andreopoulos B."/>
            <person name="Baker S."/>
            <person name="Barry K."/>
            <person name="Bills G."/>
            <person name="Bluhm B."/>
            <person name="Cannon C."/>
            <person name="Castanera R."/>
            <person name="Culley D."/>
            <person name="Daum C."/>
            <person name="Ezra D."/>
            <person name="Gonzalez J."/>
            <person name="Henrissat B."/>
            <person name="Kuo A."/>
            <person name="Liang C."/>
            <person name="Lipzen A."/>
            <person name="Lutzoni F."/>
            <person name="Magnuson J."/>
            <person name="Mondo S."/>
            <person name="Nolan M."/>
            <person name="Ohm R."/>
            <person name="Pangilinan J."/>
            <person name="Park H.-J."/>
            <person name="Ramirez L."/>
            <person name="Alfaro M."/>
            <person name="Sun H."/>
            <person name="Tritt A."/>
            <person name="Yoshinaga Y."/>
            <person name="Zwiers L.-H."/>
            <person name="Turgeon B."/>
            <person name="Goodwin S."/>
            <person name="Spatafora J."/>
            <person name="Crous P."/>
            <person name="Grigoriev I."/>
        </authorList>
    </citation>
    <scope>NUCLEOTIDE SEQUENCE</scope>
    <source>
        <strain evidence="1">CBS 525.71</strain>
    </source>
</reference>